<sequence>MSASPVFRTGRGELFMWQDELAGLQNQVSVERGLRELPEAELAAEKEQGELRQDSQAAFKSPAAYLSTACGAEPGVDDCIDWLPFAQAAKATELSGAYSAGPEMWTLEACNVKDERHGDVASSPQAYIALELFSWINPRPQSVDELAEIKLQLAEAKLQHAEAKLQLANTKSELADTKLELADTKSRLAAKESHIAELQSQVERASRPEQSSRDPASNAQQPDVLKGTTPKKAPRCEDCKRVAIFQRRQQQLLDQLMAGMVMVSEDDVD</sequence>
<reference evidence="2" key="2">
    <citation type="submission" date="2023-05" db="EMBL/GenBank/DDBJ databases">
        <authorList>
            <consortium name="Lawrence Berkeley National Laboratory"/>
            <person name="Steindorff A."/>
            <person name="Hensen N."/>
            <person name="Bonometti L."/>
            <person name="Westerberg I."/>
            <person name="Brannstrom I.O."/>
            <person name="Guillou S."/>
            <person name="Cros-Aarteil S."/>
            <person name="Calhoun S."/>
            <person name="Haridas S."/>
            <person name="Kuo A."/>
            <person name="Mondo S."/>
            <person name="Pangilinan J."/>
            <person name="Riley R."/>
            <person name="Labutti K."/>
            <person name="Andreopoulos B."/>
            <person name="Lipzen A."/>
            <person name="Chen C."/>
            <person name="Yanf M."/>
            <person name="Daum C."/>
            <person name="Ng V."/>
            <person name="Clum A."/>
            <person name="Ohm R."/>
            <person name="Martin F."/>
            <person name="Silar P."/>
            <person name="Natvig D."/>
            <person name="Lalanne C."/>
            <person name="Gautier V."/>
            <person name="Ament-Velasquez S.L."/>
            <person name="Kruys A."/>
            <person name="Hutchinson M.I."/>
            <person name="Powell A.J."/>
            <person name="Barry K."/>
            <person name="Miller A.N."/>
            <person name="Grigoriev I.V."/>
            <person name="Debuchy R."/>
            <person name="Gladieux P."/>
            <person name="Thoren M.H."/>
            <person name="Johannesson H."/>
        </authorList>
    </citation>
    <scope>NUCLEOTIDE SEQUENCE</scope>
    <source>
        <strain evidence="2">CBS 532.94</strain>
    </source>
</reference>
<dbReference type="Proteomes" id="UP001303760">
    <property type="component" value="Unassembled WGS sequence"/>
</dbReference>
<reference evidence="2" key="1">
    <citation type="journal article" date="2023" name="Mol. Phylogenet. Evol.">
        <title>Genome-scale phylogeny and comparative genomics of the fungal order Sordariales.</title>
        <authorList>
            <person name="Hensen N."/>
            <person name="Bonometti L."/>
            <person name="Westerberg I."/>
            <person name="Brannstrom I.O."/>
            <person name="Guillou S."/>
            <person name="Cros-Aarteil S."/>
            <person name="Calhoun S."/>
            <person name="Haridas S."/>
            <person name="Kuo A."/>
            <person name="Mondo S."/>
            <person name="Pangilinan J."/>
            <person name="Riley R."/>
            <person name="LaButti K."/>
            <person name="Andreopoulos B."/>
            <person name="Lipzen A."/>
            <person name="Chen C."/>
            <person name="Yan M."/>
            <person name="Daum C."/>
            <person name="Ng V."/>
            <person name="Clum A."/>
            <person name="Steindorff A."/>
            <person name="Ohm R.A."/>
            <person name="Martin F."/>
            <person name="Silar P."/>
            <person name="Natvig D.O."/>
            <person name="Lalanne C."/>
            <person name="Gautier V."/>
            <person name="Ament-Velasquez S.L."/>
            <person name="Kruys A."/>
            <person name="Hutchinson M.I."/>
            <person name="Powell A.J."/>
            <person name="Barry K."/>
            <person name="Miller A.N."/>
            <person name="Grigoriev I.V."/>
            <person name="Debuchy R."/>
            <person name="Gladieux P."/>
            <person name="Hiltunen Thoren M."/>
            <person name="Johannesson H."/>
        </authorList>
    </citation>
    <scope>NUCLEOTIDE SEQUENCE</scope>
    <source>
        <strain evidence="2">CBS 532.94</strain>
    </source>
</reference>
<proteinExistence type="predicted"/>
<dbReference type="AlphaFoldDB" id="A0AAN7C4M0"/>
<accession>A0AAN7C4M0</accession>
<evidence type="ECO:0000313" key="3">
    <source>
        <dbReference type="Proteomes" id="UP001303760"/>
    </source>
</evidence>
<evidence type="ECO:0000256" key="1">
    <source>
        <dbReference type="SAM" id="MobiDB-lite"/>
    </source>
</evidence>
<dbReference type="EMBL" id="MU860293">
    <property type="protein sequence ID" value="KAK4235150.1"/>
    <property type="molecule type" value="Genomic_DNA"/>
</dbReference>
<feature type="region of interest" description="Disordered" evidence="1">
    <location>
        <begin position="197"/>
        <end position="234"/>
    </location>
</feature>
<gene>
    <name evidence="2" type="ORF">C8A03DRAFT_37023</name>
</gene>
<protein>
    <submittedName>
        <fullName evidence="2">Uncharacterized protein</fullName>
    </submittedName>
</protein>
<name>A0AAN7C4M0_9PEZI</name>
<organism evidence="2 3">
    <name type="scientific">Achaetomium macrosporum</name>
    <dbReference type="NCBI Taxonomy" id="79813"/>
    <lineage>
        <taxon>Eukaryota</taxon>
        <taxon>Fungi</taxon>
        <taxon>Dikarya</taxon>
        <taxon>Ascomycota</taxon>
        <taxon>Pezizomycotina</taxon>
        <taxon>Sordariomycetes</taxon>
        <taxon>Sordariomycetidae</taxon>
        <taxon>Sordariales</taxon>
        <taxon>Chaetomiaceae</taxon>
        <taxon>Achaetomium</taxon>
    </lineage>
</organism>
<comment type="caution">
    <text evidence="2">The sequence shown here is derived from an EMBL/GenBank/DDBJ whole genome shotgun (WGS) entry which is preliminary data.</text>
</comment>
<evidence type="ECO:0000313" key="2">
    <source>
        <dbReference type="EMBL" id="KAK4235150.1"/>
    </source>
</evidence>
<keyword evidence="3" id="KW-1185">Reference proteome</keyword>